<dbReference type="OrthoDB" id="7527830at2"/>
<protein>
    <submittedName>
        <fullName evidence="2">Glycosyl transferase family A</fullName>
    </submittedName>
</protein>
<keyword evidence="2" id="KW-0808">Transferase</keyword>
<dbReference type="EMBL" id="CP024899">
    <property type="protein sequence ID" value="ATX64667.1"/>
    <property type="molecule type" value="Genomic_DNA"/>
</dbReference>
<dbReference type="SUPFAM" id="SSF53448">
    <property type="entry name" value="Nucleotide-diphospho-sugar transferases"/>
    <property type="match status" value="1"/>
</dbReference>
<keyword evidence="3" id="KW-1185">Reference proteome</keyword>
<dbReference type="KEGG" id="rbg:BG454_01495"/>
<gene>
    <name evidence="2" type="ORF">BG454_01495</name>
</gene>
<dbReference type="PANTHER" id="PTHR22916">
    <property type="entry name" value="GLYCOSYLTRANSFERASE"/>
    <property type="match status" value="1"/>
</dbReference>
<dbReference type="GO" id="GO:0016758">
    <property type="term" value="F:hexosyltransferase activity"/>
    <property type="evidence" value="ECO:0007669"/>
    <property type="project" value="UniProtKB-ARBA"/>
</dbReference>
<dbReference type="Proteomes" id="UP000228948">
    <property type="component" value="Chromosome"/>
</dbReference>
<name>A0A2K8K5F2_9RHOB</name>
<dbReference type="InterPro" id="IPR001173">
    <property type="entry name" value="Glyco_trans_2-like"/>
</dbReference>
<reference evidence="2 3" key="1">
    <citation type="submission" date="2017-11" db="EMBL/GenBank/DDBJ databases">
        <title>Revised Sequence and Annotation of the Rhodobaca barguzinensis strain alga05 Genome.</title>
        <authorList>
            <person name="Kopejtka K."/>
            <person name="Tomasch J.M."/>
            <person name="Bunk B."/>
            <person name="Koblizek M."/>
        </authorList>
    </citation>
    <scope>NUCLEOTIDE SEQUENCE [LARGE SCALE GENOMIC DNA]</scope>
    <source>
        <strain evidence="3">alga05</strain>
    </source>
</reference>
<dbReference type="PANTHER" id="PTHR22916:SF3">
    <property type="entry name" value="UDP-GLCNAC:BETAGAL BETA-1,3-N-ACETYLGLUCOSAMINYLTRANSFERASE-LIKE PROTEIN 1"/>
    <property type="match status" value="1"/>
</dbReference>
<dbReference type="Pfam" id="PF00535">
    <property type="entry name" value="Glycos_transf_2"/>
    <property type="match status" value="1"/>
</dbReference>
<dbReference type="Gene3D" id="3.90.550.10">
    <property type="entry name" value="Spore Coat Polysaccharide Biosynthesis Protein SpsA, Chain A"/>
    <property type="match status" value="1"/>
</dbReference>
<sequence>MTDPKVTNEVAGDTIADHQRISVIMANFNGEAHITPAIRSVLEQTHHNLELIVSDDGSSDESCSIVRATMAQDRRVRLIESETAACGPATARNRALNMATGDWVAIVDADDIIHPERLSRLLHCAVTLEADLVADDLIHFGDGASQNHKTLLQDLRLKHPKEIDAAALVSGNLDGCKNIQLGYLKPLIRKAALGDLRYDEGLRIDEDHDLYLRLLLANARFTLIPDAMYLYRRHAGSVSYRFDETSLRKMIAAQSALLNTLPRTREPLRRAVENRVKHHELQLKYIRLVEALKARDTVSAMSQMMRHPRCAPLLIQSLIERGRRSRRKPSTTRQCKKIVLCARGHVRQADYPDYTIIHVPDAPGTGYTPSAARIWAELAALSDNHDLDILAYGRAGQFALGLVPAFKTAQLFSAGGEKLTLHATGGHGATTQSFGICAEGA</sequence>
<organism evidence="2 3">
    <name type="scientific">Roseinatronobacter bogoriensis subsp. barguzinensis</name>
    <dbReference type="NCBI Taxonomy" id="441209"/>
    <lineage>
        <taxon>Bacteria</taxon>
        <taxon>Pseudomonadati</taxon>
        <taxon>Pseudomonadota</taxon>
        <taxon>Alphaproteobacteria</taxon>
        <taxon>Rhodobacterales</taxon>
        <taxon>Paracoccaceae</taxon>
        <taxon>Roseinatronobacter</taxon>
    </lineage>
</organism>
<feature type="domain" description="Glycosyltransferase 2-like" evidence="1">
    <location>
        <begin position="22"/>
        <end position="152"/>
    </location>
</feature>
<evidence type="ECO:0000313" key="3">
    <source>
        <dbReference type="Proteomes" id="UP000228948"/>
    </source>
</evidence>
<dbReference type="AlphaFoldDB" id="A0A2K8K5F2"/>
<evidence type="ECO:0000313" key="2">
    <source>
        <dbReference type="EMBL" id="ATX64667.1"/>
    </source>
</evidence>
<dbReference type="InterPro" id="IPR029044">
    <property type="entry name" value="Nucleotide-diphossugar_trans"/>
</dbReference>
<dbReference type="STRING" id="441209.GCA_001870665_00937"/>
<accession>A0A2K8K5F2</accession>
<proteinExistence type="predicted"/>
<evidence type="ECO:0000259" key="1">
    <source>
        <dbReference type="Pfam" id="PF00535"/>
    </source>
</evidence>
<dbReference type="RefSeq" id="WP_071479994.1">
    <property type="nucleotide sequence ID" value="NZ_CP024899.1"/>
</dbReference>